<evidence type="ECO:0000256" key="7">
    <source>
        <dbReference type="ARBA" id="ARBA00023098"/>
    </source>
</evidence>
<dbReference type="GO" id="GO:0032049">
    <property type="term" value="P:cardiolipin biosynthetic process"/>
    <property type="evidence" value="ECO:0007669"/>
    <property type="project" value="InterPro"/>
</dbReference>
<evidence type="ECO:0000256" key="14">
    <source>
        <dbReference type="SAM" id="MobiDB-lite"/>
    </source>
</evidence>
<feature type="region of interest" description="Disordered" evidence="14">
    <location>
        <begin position="521"/>
        <end position="543"/>
    </location>
</feature>
<dbReference type="AlphaFoldDB" id="A0A4Y9YTH4"/>
<evidence type="ECO:0000256" key="13">
    <source>
        <dbReference type="RuleBase" id="RU365024"/>
    </source>
</evidence>
<keyword evidence="3 13" id="KW-0444">Lipid biosynthesis</keyword>
<reference evidence="16 17" key="1">
    <citation type="submission" date="2019-02" db="EMBL/GenBank/DDBJ databases">
        <title>Genome sequencing of the rare red list fungi Dentipellis fragilis.</title>
        <authorList>
            <person name="Buettner E."/>
            <person name="Kellner H."/>
        </authorList>
    </citation>
    <scope>NUCLEOTIDE SEQUENCE [LARGE SCALE GENOMIC DNA]</scope>
    <source>
        <strain evidence="16 17">DSM 105465</strain>
    </source>
</reference>
<comment type="similarity">
    <text evidence="13">Belongs to the CDP-alcohol phosphatidyltransferase class-II family.</text>
</comment>
<dbReference type="GO" id="GO:0005524">
    <property type="term" value="F:ATP binding"/>
    <property type="evidence" value="ECO:0007669"/>
    <property type="project" value="UniProtKB-KW"/>
</dbReference>
<evidence type="ECO:0000256" key="2">
    <source>
        <dbReference type="ARBA" id="ARBA00022448"/>
    </source>
</evidence>
<evidence type="ECO:0000256" key="10">
    <source>
        <dbReference type="ARBA" id="ARBA00023209"/>
    </source>
</evidence>
<evidence type="ECO:0000256" key="4">
    <source>
        <dbReference type="ARBA" id="ARBA00022679"/>
    </source>
</evidence>
<comment type="subunit">
    <text evidence="12">Component of the ER-mitochondria encounter structure (ERMES) or MDM complex, composed of MMM1, MDM10, MDM12 and MDM34. A MMM1 homodimer associates with one molecule of MDM12 on each side in a pairwise head-to-tail manner, and the SMP-LTD domains of MMM1 and MDM12 generate a continuous hydrophobic tunnel for phospholipid trafficking.</text>
</comment>
<comment type="subcellular location">
    <subcellularLocation>
        <location evidence="1">Membrane</location>
    </subcellularLocation>
    <subcellularLocation>
        <location evidence="12">Mitochondrion outer membrane</location>
        <topology evidence="12">Peripheral membrane protein</topology>
        <orientation evidence="12">Cytoplasmic side</orientation>
    </subcellularLocation>
    <subcellularLocation>
        <location evidence="12">Endoplasmic reticulum membrane</location>
        <topology evidence="12">Peripheral membrane protein</topology>
        <orientation evidence="12">Cytoplasmic side</orientation>
    </subcellularLocation>
    <text evidence="12">The ERMES/MDM complex localizes to a few discrete foci (around 10 per single cell), that represent mitochondria-endoplasmic reticulum junctions. These foci are often found next to mtDNA nucleoids.</text>
</comment>
<dbReference type="OrthoDB" id="10250191at2759"/>
<dbReference type="Pfam" id="PF26544">
    <property type="entry name" value="Mdm12"/>
    <property type="match status" value="1"/>
</dbReference>
<evidence type="ECO:0000256" key="11">
    <source>
        <dbReference type="ARBA" id="ARBA00023264"/>
    </source>
</evidence>
<keyword evidence="5" id="KW-0677">Repeat</keyword>
<dbReference type="Gene3D" id="3.30.870.10">
    <property type="entry name" value="Endonuclease Chain A"/>
    <property type="match status" value="2"/>
</dbReference>
<keyword evidence="13" id="KW-0067">ATP-binding</keyword>
<gene>
    <name evidence="12" type="primary">MDM12</name>
    <name evidence="16" type="ORF">EVG20_g5752</name>
</gene>
<name>A0A4Y9YTH4_9AGAM</name>
<comment type="function">
    <text evidence="13">Functions in the biosynthesis of the anionic phospholipids phosphatidylglycerol and cardiolipin.</text>
</comment>
<proteinExistence type="inferred from homology"/>
<evidence type="ECO:0000313" key="16">
    <source>
        <dbReference type="EMBL" id="TFY65007.1"/>
    </source>
</evidence>
<dbReference type="CDD" id="cd21672">
    <property type="entry name" value="SMP_Mdm12"/>
    <property type="match status" value="1"/>
</dbReference>
<feature type="region of interest" description="Disordered" evidence="14">
    <location>
        <begin position="628"/>
        <end position="667"/>
    </location>
</feature>
<comment type="similarity">
    <text evidence="12">Belongs to the MDM12 family.</text>
</comment>
<keyword evidence="9 12" id="KW-0472">Membrane</keyword>
<keyword evidence="11 13" id="KW-1208">Phospholipid metabolism</keyword>
<dbReference type="PANTHER" id="PTHR12586:SF1">
    <property type="entry name" value="CDP-DIACYLGLYCEROL--GLYCEROL-3-PHOSPHATE 3-PHOSPHATIDYLTRANSFERASE, MITOCHONDRIAL"/>
    <property type="match status" value="1"/>
</dbReference>
<dbReference type="GO" id="GO:0045040">
    <property type="term" value="P:protein insertion into mitochondrial outer membrane"/>
    <property type="evidence" value="ECO:0007669"/>
    <property type="project" value="UniProtKB-UniRule"/>
</dbReference>
<dbReference type="PROSITE" id="PS51847">
    <property type="entry name" value="SMP"/>
    <property type="match status" value="1"/>
</dbReference>
<feature type="region of interest" description="Disordered" evidence="14">
    <location>
        <begin position="746"/>
        <end position="781"/>
    </location>
</feature>
<keyword evidence="2" id="KW-0813">Transport</keyword>
<protein>
    <recommendedName>
        <fullName evidence="12">Mitochondrial distribution and morphology protein 12</fullName>
    </recommendedName>
    <alternativeName>
        <fullName evidence="12">Mitochondrial inheritance component MDM12</fullName>
    </alternativeName>
</protein>
<comment type="caution">
    <text evidence="16">The sequence shown here is derived from an EMBL/GenBank/DDBJ whole genome shotgun (WGS) entry which is preliminary data.</text>
</comment>
<dbReference type="EMBL" id="SEOQ01000353">
    <property type="protein sequence ID" value="TFY65007.1"/>
    <property type="molecule type" value="Genomic_DNA"/>
</dbReference>
<keyword evidence="17" id="KW-1185">Reference proteome</keyword>
<dbReference type="CDD" id="cd09137">
    <property type="entry name" value="PLDc_PGS1_euk_2"/>
    <property type="match status" value="1"/>
</dbReference>
<keyword evidence="13" id="KW-0547">Nucleotide-binding</keyword>
<keyword evidence="7 13" id="KW-0443">Lipid metabolism</keyword>
<comment type="function">
    <text evidence="12">Component of the ERMES/MDM complex, which serves as a molecular tether to connect the endoplasmic reticulum (ER) and mitochondria. Components of this complex are involved in the control of mitochondrial shape and protein biogenesis, and function in nonvesicular lipid trafficking between the ER and mitochondria. MDM12 is required for the interaction of the ER-resident membrane protein MMM1 and the outer mitochondrial membrane-resident beta-barrel protein MDM10. The MDM12-MMM1 subcomplex functions in the major beta-barrel assembly pathway that is responsible for biogenesis of all mitochondrial outer membrane beta-barrel proteins, and acts in a late step after the SAM complex. The MDM10-MDM12-MMM1 subcomplex further acts in the TOM40-specific pathway after the action of the MDM12-MMM1 complex. Essential for establishing and maintaining the structure of mitochondria and maintenance of mtDNA nucleoids.</text>
</comment>
<keyword evidence="12" id="KW-0256">Endoplasmic reticulum</keyword>
<dbReference type="GO" id="GO:0032865">
    <property type="term" value="C:ERMES complex"/>
    <property type="evidence" value="ECO:0007669"/>
    <property type="project" value="UniProtKB-UniRule"/>
</dbReference>
<dbReference type="GO" id="GO:0008289">
    <property type="term" value="F:lipid binding"/>
    <property type="evidence" value="ECO:0007669"/>
    <property type="project" value="UniProtKB-KW"/>
</dbReference>
<evidence type="ECO:0000313" key="17">
    <source>
        <dbReference type="Proteomes" id="UP000298327"/>
    </source>
</evidence>
<dbReference type="Proteomes" id="UP000298327">
    <property type="component" value="Unassembled WGS sequence"/>
</dbReference>
<evidence type="ECO:0000256" key="12">
    <source>
        <dbReference type="HAMAP-Rule" id="MF_03104"/>
    </source>
</evidence>
<dbReference type="InterPro" id="IPR031468">
    <property type="entry name" value="SMP_LBD"/>
</dbReference>
<keyword evidence="12 13" id="KW-0496">Mitochondrion</keyword>
<dbReference type="GO" id="GO:0008444">
    <property type="term" value="F:CDP-diacylglycerol-glycerol-3-phosphate 3-phosphatidyltransferase activity"/>
    <property type="evidence" value="ECO:0007669"/>
    <property type="project" value="UniProtKB-EC"/>
</dbReference>
<evidence type="ECO:0000256" key="1">
    <source>
        <dbReference type="ARBA" id="ARBA00004370"/>
    </source>
</evidence>
<dbReference type="STRING" id="205917.A0A4Y9YTH4"/>
<evidence type="ECO:0000256" key="9">
    <source>
        <dbReference type="ARBA" id="ARBA00023136"/>
    </source>
</evidence>
<evidence type="ECO:0000256" key="5">
    <source>
        <dbReference type="ARBA" id="ARBA00022737"/>
    </source>
</evidence>
<feature type="compositionally biased region" description="Low complexity" evidence="14">
    <location>
        <begin position="641"/>
        <end position="652"/>
    </location>
</feature>
<keyword evidence="4 13" id="KW-0808">Transferase</keyword>
<evidence type="ECO:0000256" key="6">
    <source>
        <dbReference type="ARBA" id="ARBA00023055"/>
    </source>
</evidence>
<feature type="compositionally biased region" description="Gly residues" evidence="14">
    <location>
        <begin position="764"/>
        <end position="774"/>
    </location>
</feature>
<dbReference type="InterPro" id="IPR016270">
    <property type="entry name" value="PGS1"/>
</dbReference>
<dbReference type="GO" id="GO:0006869">
    <property type="term" value="P:lipid transport"/>
    <property type="evidence" value="ECO:0007669"/>
    <property type="project" value="UniProtKB-KW"/>
</dbReference>
<feature type="domain" description="SMP-LTD" evidence="15">
    <location>
        <begin position="454"/>
        <end position="838"/>
    </location>
</feature>
<dbReference type="PANTHER" id="PTHR12586">
    <property type="entry name" value="CDP-DIACYLGLYCEROL--SERINE O-PHOSPHATIDYLTRANSFERASE"/>
    <property type="match status" value="1"/>
</dbReference>
<comment type="catalytic activity">
    <reaction evidence="13">
        <text>a CDP-1,2-diacyl-sn-glycerol + sn-glycerol 3-phosphate = a 1,2-diacyl-sn-glycero-3-phospho-(1'-sn-glycero-3'-phosphate) + CMP + H(+)</text>
        <dbReference type="Rhea" id="RHEA:12593"/>
        <dbReference type="ChEBI" id="CHEBI:15378"/>
        <dbReference type="ChEBI" id="CHEBI:57597"/>
        <dbReference type="ChEBI" id="CHEBI:58332"/>
        <dbReference type="ChEBI" id="CHEBI:60110"/>
        <dbReference type="ChEBI" id="CHEBI:60377"/>
        <dbReference type="EC" id="2.7.8.5"/>
    </reaction>
</comment>
<keyword evidence="6" id="KW-0445">Lipid transport</keyword>
<accession>A0A4Y9YTH4</accession>
<keyword evidence="12" id="KW-1000">Mitochondrion outer membrane</keyword>
<dbReference type="InterPro" id="IPR027532">
    <property type="entry name" value="Mdm12"/>
</dbReference>
<dbReference type="CDD" id="cd09135">
    <property type="entry name" value="PLDc_PGS1_euk_1"/>
    <property type="match status" value="1"/>
</dbReference>
<dbReference type="UniPathway" id="UPA00084">
    <property type="reaction ID" value="UER00503"/>
</dbReference>
<sequence length="838" mass="93043">MIRRAQRRIFISSLYIGSSEKELIDSLRNALTRNPELQVYMQLDLNRSTRPGPSTARLLAPLLKDFPERLHISLFRSPKLKGIMASLVPPRFNEGWGTWHAKIYGADDDVMISGANLSKSYFQDRQDRYIEFTSSPELADYCKSFLETVSTFSYKVAPPSGKPPVLRIKWTDRSTRAQYIEKKAGAALVAFQESQREKSALQRAESDDRKDEVLVYPILQGGQFGVREEEHCLQLLFDHINQYVTSEKQSQDDLPLIDLTSGYFGLYNPYQKLILDSPANTRIICASPKANGFYGSNGISSRIPEGYTLLEQRFMNAVRAAGRNWSDASNTGVELTEWHRDGWTYHAKGIWLSPTPASPPVLTLFGSTNLNSRSSHLDNELSFVMLTSSPDLREKLQEEVQRLHAHAGPWQGDSRPVTLGCHDAKHILRHAPDREERFRRKKDQIWARDLVASMSIDLDWAKLDSTLASSLVDVLNRQLQSAPRPSFIGPVQITSFDFGTQSPDVELVDLCDIHRDFLDDDDLDDQDADPVKVTEGPDMDDDEGFEWVSRRAAGLGVADDAGPAYHLLPPHVRYGRGPASDMFASAQMPSHDGWGGPMAMSMPALSPRTSYLAQSAYASPAARTPLSAAADPHSHFATRHPSPTLPSSLSTSPSPPELREPSPGAAQPNLQIHLHTTWHSNLRLSLTTSLRINYPSPMFMALPIRLAVTGLVFTGEVAVAYEGARGRVHLSILDDMDPYAPRRVGRRAATGSTGSETPSEDVEGGSGHGSGAGGPRPDKPLPVGQRLLPSIYIESELGQTDKHVLKNVARVERFIQDVIRKTVEEELVFPNFHTLVLS</sequence>
<dbReference type="HAMAP" id="MF_03104">
    <property type="entry name" value="Mdm12"/>
    <property type="match status" value="1"/>
</dbReference>
<comment type="pathway">
    <text evidence="13">Phospholipid metabolism; phosphatidylglycerol biosynthesis; phosphatidylglycerol from CDP-diacylglycerol: step 1/2.</text>
</comment>
<keyword evidence="10 13" id="KW-0594">Phospholipid biosynthesis</keyword>
<evidence type="ECO:0000256" key="8">
    <source>
        <dbReference type="ARBA" id="ARBA00023121"/>
    </source>
</evidence>
<organism evidence="16 17">
    <name type="scientific">Dentipellis fragilis</name>
    <dbReference type="NCBI Taxonomy" id="205917"/>
    <lineage>
        <taxon>Eukaryota</taxon>
        <taxon>Fungi</taxon>
        <taxon>Dikarya</taxon>
        <taxon>Basidiomycota</taxon>
        <taxon>Agaricomycotina</taxon>
        <taxon>Agaricomycetes</taxon>
        <taxon>Russulales</taxon>
        <taxon>Hericiaceae</taxon>
        <taxon>Dentipellis</taxon>
    </lineage>
</organism>
<evidence type="ECO:0000256" key="3">
    <source>
        <dbReference type="ARBA" id="ARBA00022516"/>
    </source>
</evidence>
<dbReference type="SUPFAM" id="SSF56024">
    <property type="entry name" value="Phospholipase D/nuclease"/>
    <property type="match status" value="1"/>
</dbReference>
<evidence type="ECO:0000259" key="15">
    <source>
        <dbReference type="PROSITE" id="PS51847"/>
    </source>
</evidence>
<keyword evidence="8" id="KW-0446">Lipid-binding</keyword>
<dbReference type="GO" id="GO:0005789">
    <property type="term" value="C:endoplasmic reticulum membrane"/>
    <property type="evidence" value="ECO:0007669"/>
    <property type="project" value="UniProtKB-SubCell"/>
</dbReference>